<comment type="caution">
    <text evidence="3">The sequence shown here is derived from an EMBL/GenBank/DDBJ whole genome shotgun (WGS) entry which is preliminary data.</text>
</comment>
<comment type="similarity">
    <text evidence="1">Belongs to the cyt1/cyt2 endotoxin family.</text>
</comment>
<organism evidence="3 4">
    <name type="scientific">Dickeya chrysanthemi</name>
    <name type="common">Pectobacterium chrysanthemi</name>
    <name type="synonym">Erwinia chrysanthemi</name>
    <dbReference type="NCBI Taxonomy" id="556"/>
    <lineage>
        <taxon>Bacteria</taxon>
        <taxon>Pseudomonadati</taxon>
        <taxon>Pseudomonadota</taxon>
        <taxon>Gammaproteobacteria</taxon>
        <taxon>Enterobacterales</taxon>
        <taxon>Pectobacteriaceae</taxon>
        <taxon>Dickeya</taxon>
    </lineage>
</organism>
<evidence type="ECO:0000256" key="2">
    <source>
        <dbReference type="ARBA" id="ARBA00022969"/>
    </source>
</evidence>
<gene>
    <name evidence="3" type="ORF">WCU84_08705</name>
</gene>
<name>A0ABU8JLV4_DICCH</name>
<keyword evidence="2" id="KW-0749">Sporulation</keyword>
<protein>
    <submittedName>
        <fullName evidence="3">Type-2Aa cytolytic delta-endotoxin</fullName>
    </submittedName>
</protein>
<keyword evidence="4" id="KW-1185">Reference proteome</keyword>
<dbReference type="RefSeq" id="WP_040002642.1">
    <property type="nucleotide sequence ID" value="NZ_JAFCAF010000007.1"/>
</dbReference>
<evidence type="ECO:0000313" key="3">
    <source>
        <dbReference type="EMBL" id="MEI7063736.1"/>
    </source>
</evidence>
<sequence length="199" mass="21591">MNNITLNPTNAADENKNFSVTLNVDLKYVSQAINMANIFNEACIPQEGISFEKALSIAKSHDTLAVVGTHTVKGNSNLSQVWVAIDQLQNLIRMVQGAATENWMAFGIAAKAFIDLNAQKNGNYFTIFSEQSNTLSYQYNMFDVTQNADTGSVIVGQLTSVDITITRASANVLALVAGSSITQKMNFKSMVIVEALKAE</sequence>
<dbReference type="InterPro" id="IPR035918">
    <property type="entry name" value="CytB_endotoxin-like_sf"/>
</dbReference>
<evidence type="ECO:0000313" key="4">
    <source>
        <dbReference type="Proteomes" id="UP001359469"/>
    </source>
</evidence>
<dbReference type="Pfam" id="PF01338">
    <property type="entry name" value="Bac_thur_toxin"/>
    <property type="match status" value="1"/>
</dbReference>
<accession>A0ABU8JLV4</accession>
<dbReference type="EMBL" id="JBBBOO010000005">
    <property type="protein sequence ID" value="MEI7063736.1"/>
    <property type="molecule type" value="Genomic_DNA"/>
</dbReference>
<dbReference type="Proteomes" id="UP001359469">
    <property type="component" value="Unassembled WGS sequence"/>
</dbReference>
<dbReference type="Gene3D" id="3.40.198.10">
    <property type="entry name" value="Delta-endotoxin CytB-like"/>
    <property type="match status" value="1"/>
</dbReference>
<dbReference type="InterPro" id="IPR001615">
    <property type="entry name" value="Endotoxin_CytB"/>
</dbReference>
<evidence type="ECO:0000256" key="1">
    <source>
        <dbReference type="ARBA" id="ARBA00009676"/>
    </source>
</evidence>
<proteinExistence type="inferred from homology"/>
<reference evidence="3 4" key="1">
    <citation type="submission" date="2024-03" db="EMBL/GenBank/DDBJ databases">
        <title>Analysis of soft rot Pectobacteriaceae population diversity in US potato growing regions between 2016 and 2022.</title>
        <authorList>
            <person name="Ma X."/>
            <person name="Zhang X."/>
            <person name="Stodghill P."/>
            <person name="Rioux R."/>
            <person name="Babler B."/>
            <person name="Shrestha S."/>
            <person name="Babler B."/>
            <person name="Rivedal H."/>
            <person name="Frost K."/>
            <person name="Hao J."/>
            <person name="Secor G."/>
            <person name="Swingle B."/>
        </authorList>
    </citation>
    <scope>NUCLEOTIDE SEQUENCE [LARGE SCALE GENOMIC DNA]</scope>
    <source>
        <strain evidence="3 4">SR64</strain>
    </source>
</reference>
<dbReference type="SUPFAM" id="SSF55676">
    <property type="entry name" value="CytB endotoxin-like"/>
    <property type="match status" value="1"/>
</dbReference>